<feature type="domain" description="Coenzyme F420:L-glutamate ligase-like" evidence="1">
    <location>
        <begin position="11"/>
        <end position="209"/>
    </location>
</feature>
<dbReference type="PANTHER" id="PTHR47917:SF1">
    <property type="entry name" value="COENZYME F420:L-GLUTAMATE LIGASE"/>
    <property type="match status" value="1"/>
</dbReference>
<evidence type="ECO:0000313" key="2">
    <source>
        <dbReference type="EMBL" id="OGF39727.1"/>
    </source>
</evidence>
<dbReference type="PANTHER" id="PTHR47917">
    <property type="match status" value="1"/>
</dbReference>
<dbReference type="SUPFAM" id="SSF144010">
    <property type="entry name" value="CofE-like"/>
    <property type="match status" value="1"/>
</dbReference>
<sequence>MLQFIPVKTRPLLPPKDDIYPVLDKYLPPLKEGDVIMVTSKILGIHQGRCVKIEKDTREEKDALIMREADYYIPRAQVPHEYSLTIKDNTLVASAGIDKSNGNGYYVFWPTQTNKLLREVCVYLKKKYRLQKLAVIAIDSHSLPLRHGTTGVAMGFYGLKPVKDYRGRPDIFGRKLKVTRANVVDSLASFCNLLMGESNETTPLLIVRDALFIDFTNRQTYHQLFMPITQDIFYPLLKKFHALQKKKFAIQHDRRHHH</sequence>
<dbReference type="AlphaFoldDB" id="A0A1F5TLP4"/>
<dbReference type="GO" id="GO:0052618">
    <property type="term" value="F:coenzyme F420-0:L-glutamate ligase activity"/>
    <property type="evidence" value="ECO:0007669"/>
    <property type="project" value="TreeGrafter"/>
</dbReference>
<comment type="caution">
    <text evidence="2">The sequence shown here is derived from an EMBL/GenBank/DDBJ whole genome shotgun (WGS) entry which is preliminary data.</text>
</comment>
<dbReference type="Gene3D" id="3.90.1660.10">
    <property type="entry name" value="CofE-like domain"/>
    <property type="match status" value="1"/>
</dbReference>
<accession>A0A1F5TLP4</accession>
<dbReference type="InterPro" id="IPR002847">
    <property type="entry name" value="F420-0_gamma-glut_ligase-dom"/>
</dbReference>
<evidence type="ECO:0000313" key="3">
    <source>
        <dbReference type="Proteomes" id="UP000177939"/>
    </source>
</evidence>
<dbReference type="Proteomes" id="UP000177939">
    <property type="component" value="Unassembled WGS sequence"/>
</dbReference>
<reference evidence="2 3" key="1">
    <citation type="journal article" date="2016" name="Nat. Commun.">
        <title>Thousands of microbial genomes shed light on interconnected biogeochemical processes in an aquifer system.</title>
        <authorList>
            <person name="Anantharaman K."/>
            <person name="Brown C.T."/>
            <person name="Hug L.A."/>
            <person name="Sharon I."/>
            <person name="Castelle C.J."/>
            <person name="Probst A.J."/>
            <person name="Thomas B.C."/>
            <person name="Singh A."/>
            <person name="Wilkins M.J."/>
            <person name="Karaoz U."/>
            <person name="Brodie E.L."/>
            <person name="Williams K.H."/>
            <person name="Hubbard S.S."/>
            <person name="Banfield J.F."/>
        </authorList>
    </citation>
    <scope>NUCLEOTIDE SEQUENCE [LARGE SCALE GENOMIC DNA]</scope>
</reference>
<name>A0A1F5TLP4_9BACT</name>
<protein>
    <recommendedName>
        <fullName evidence="1">Coenzyme F420:L-glutamate ligase-like domain-containing protein</fullName>
    </recommendedName>
</protein>
<dbReference type="Pfam" id="PF01996">
    <property type="entry name" value="F420_ligase"/>
    <property type="match status" value="1"/>
</dbReference>
<dbReference type="EMBL" id="MFGL01000040">
    <property type="protein sequence ID" value="OGF39727.1"/>
    <property type="molecule type" value="Genomic_DNA"/>
</dbReference>
<organism evidence="2 3">
    <name type="scientific">Candidatus Falkowbacteria bacterium RIFOXYC2_FULL_47_12</name>
    <dbReference type="NCBI Taxonomy" id="1798004"/>
    <lineage>
        <taxon>Bacteria</taxon>
        <taxon>Candidatus Falkowiibacteriota</taxon>
    </lineage>
</organism>
<proteinExistence type="predicted"/>
<gene>
    <name evidence="2" type="ORF">A2477_04370</name>
</gene>
<dbReference type="Gene3D" id="3.30.1330.100">
    <property type="entry name" value="CofE-like"/>
    <property type="match status" value="1"/>
</dbReference>
<evidence type="ECO:0000259" key="1">
    <source>
        <dbReference type="Pfam" id="PF01996"/>
    </source>
</evidence>